<organism evidence="2 3">
    <name type="scientific">Vagococcus intermedius</name>
    <dbReference type="NCBI Taxonomy" id="2991418"/>
    <lineage>
        <taxon>Bacteria</taxon>
        <taxon>Bacillati</taxon>
        <taxon>Bacillota</taxon>
        <taxon>Bacilli</taxon>
        <taxon>Lactobacillales</taxon>
        <taxon>Enterococcaceae</taxon>
        <taxon>Vagococcus</taxon>
    </lineage>
</organism>
<evidence type="ECO:0000256" key="1">
    <source>
        <dbReference type="SAM" id="MobiDB-lite"/>
    </source>
</evidence>
<protein>
    <submittedName>
        <fullName evidence="2">Uncharacterized protein</fullName>
    </submittedName>
</protein>
<dbReference type="AlphaFoldDB" id="A0AAF0IAC6"/>
<feature type="region of interest" description="Disordered" evidence="1">
    <location>
        <begin position="40"/>
        <end position="71"/>
    </location>
</feature>
<dbReference type="RefSeq" id="WP_275470172.1">
    <property type="nucleotide sequence ID" value="NZ_CP110233.1"/>
</dbReference>
<dbReference type="Proteomes" id="UP001179647">
    <property type="component" value="Plasmid unnamed1"/>
</dbReference>
<keyword evidence="2" id="KW-0614">Plasmid</keyword>
<feature type="compositionally biased region" description="Low complexity" evidence="1">
    <location>
        <begin position="55"/>
        <end position="71"/>
    </location>
</feature>
<keyword evidence="3" id="KW-1185">Reference proteome</keyword>
<name>A0AAF0IAC6_9ENTE</name>
<accession>A0AAF0IAC6</accession>
<geneLocation type="plasmid" evidence="2 3">
    <name>unnamed1</name>
</geneLocation>
<evidence type="ECO:0000313" key="3">
    <source>
        <dbReference type="Proteomes" id="UP001179647"/>
    </source>
</evidence>
<evidence type="ECO:0000313" key="2">
    <source>
        <dbReference type="EMBL" id="WEG74372.1"/>
    </source>
</evidence>
<proteinExistence type="predicted"/>
<dbReference type="KEGG" id="vie:OL234_10730"/>
<gene>
    <name evidence="2" type="ORF">OL234_10730</name>
</gene>
<dbReference type="EMBL" id="CP110233">
    <property type="protein sequence ID" value="WEG74372.1"/>
    <property type="molecule type" value="Genomic_DNA"/>
</dbReference>
<sequence>MFPPIPILNYYSSEDNINTRIIVAKWWKIESKTSGGISYGGWRNGPSGKGKARLSATNSNTTNHSITSSISGDMPIGKGKIGSSLGITIGESKQFGVSY</sequence>
<reference evidence="2" key="1">
    <citation type="submission" date="2022-10" db="EMBL/GenBank/DDBJ databases">
        <title>Vagococcus sp. isolated from poultry meat.</title>
        <authorList>
            <person name="Johansson P."/>
            <person name="Bjorkroth J."/>
        </authorList>
    </citation>
    <scope>NUCLEOTIDE SEQUENCE</scope>
    <source>
        <strain evidence="2">STAA11</strain>
        <plasmid evidence="2">unnamed1</plasmid>
    </source>
</reference>